<keyword evidence="8" id="KW-0328">Glycosyltransferase</keyword>
<dbReference type="GO" id="GO:0006508">
    <property type="term" value="P:proteolysis"/>
    <property type="evidence" value="ECO:0007669"/>
    <property type="project" value="UniProtKB-KW"/>
</dbReference>
<name>A0AAE3MBC3_9BACT</name>
<dbReference type="InterPro" id="IPR050396">
    <property type="entry name" value="Glycosyltr_51/Transpeptidase"/>
</dbReference>
<evidence type="ECO:0000313" key="22">
    <source>
        <dbReference type="EMBL" id="MCW3804342.1"/>
    </source>
</evidence>
<dbReference type="InterPro" id="IPR001264">
    <property type="entry name" value="Glyco_trans_51"/>
</dbReference>
<keyword evidence="10" id="KW-0378">Hydrolase</keyword>
<evidence type="ECO:0000256" key="12">
    <source>
        <dbReference type="ARBA" id="ARBA00022984"/>
    </source>
</evidence>
<evidence type="ECO:0000259" key="20">
    <source>
        <dbReference type="Pfam" id="PF00905"/>
    </source>
</evidence>
<dbReference type="GO" id="GO:0005886">
    <property type="term" value="C:plasma membrane"/>
    <property type="evidence" value="ECO:0007669"/>
    <property type="project" value="UniProtKB-SubCell"/>
</dbReference>
<evidence type="ECO:0000256" key="19">
    <source>
        <dbReference type="SAM" id="Phobius"/>
    </source>
</evidence>
<comment type="catalytic activity">
    <reaction evidence="17">
        <text>[GlcNAc-(1-&gt;4)-Mur2Ac(oyl-L-Ala-gamma-D-Glu-L-Lys-D-Ala-D-Ala)](n)-di-trans,octa-cis-undecaprenyl diphosphate + beta-D-GlcNAc-(1-&gt;4)-Mur2Ac(oyl-L-Ala-gamma-D-Glu-L-Lys-D-Ala-D-Ala)-di-trans,octa-cis-undecaprenyl diphosphate = [GlcNAc-(1-&gt;4)-Mur2Ac(oyl-L-Ala-gamma-D-Glu-L-Lys-D-Ala-D-Ala)](n+1)-di-trans,octa-cis-undecaprenyl diphosphate + di-trans,octa-cis-undecaprenyl diphosphate + H(+)</text>
        <dbReference type="Rhea" id="RHEA:23708"/>
        <dbReference type="Rhea" id="RHEA-COMP:9602"/>
        <dbReference type="Rhea" id="RHEA-COMP:9603"/>
        <dbReference type="ChEBI" id="CHEBI:15378"/>
        <dbReference type="ChEBI" id="CHEBI:58405"/>
        <dbReference type="ChEBI" id="CHEBI:60033"/>
        <dbReference type="ChEBI" id="CHEBI:78435"/>
        <dbReference type="EC" id="2.4.99.28"/>
    </reaction>
</comment>
<dbReference type="SUPFAM" id="SSF53955">
    <property type="entry name" value="Lysozyme-like"/>
    <property type="match status" value="1"/>
</dbReference>
<dbReference type="GO" id="GO:0009252">
    <property type="term" value="P:peptidoglycan biosynthetic process"/>
    <property type="evidence" value="ECO:0007669"/>
    <property type="project" value="UniProtKB-KW"/>
</dbReference>
<comment type="subcellular location">
    <subcellularLocation>
        <location evidence="1">Cell membrane</location>
    </subcellularLocation>
</comment>
<evidence type="ECO:0000256" key="8">
    <source>
        <dbReference type="ARBA" id="ARBA00022676"/>
    </source>
</evidence>
<dbReference type="EMBL" id="JAPDPI010000002">
    <property type="protein sequence ID" value="MCW3804342.1"/>
    <property type="molecule type" value="Genomic_DNA"/>
</dbReference>
<evidence type="ECO:0000313" key="23">
    <source>
        <dbReference type="Proteomes" id="UP001207408"/>
    </source>
</evidence>
<accession>A0AAE3MBC3</accession>
<dbReference type="Gene3D" id="3.40.710.10">
    <property type="entry name" value="DD-peptidase/beta-lactamase superfamily"/>
    <property type="match status" value="2"/>
</dbReference>
<comment type="pathway">
    <text evidence="2">Cell wall biogenesis; peptidoglycan biosynthesis.</text>
</comment>
<reference evidence="22" key="1">
    <citation type="submission" date="2022-10" db="EMBL/GenBank/DDBJ databases">
        <authorList>
            <person name="Yu W.X."/>
        </authorList>
    </citation>
    <scope>NUCLEOTIDE SEQUENCE</scope>
    <source>
        <strain evidence="22">D04</strain>
    </source>
</reference>
<feature type="domain" description="Penicillin-binding protein transpeptidase" evidence="20">
    <location>
        <begin position="432"/>
        <end position="669"/>
    </location>
</feature>
<keyword evidence="5" id="KW-1003">Cell membrane</keyword>
<dbReference type="PANTHER" id="PTHR32282">
    <property type="entry name" value="BINDING PROTEIN TRANSPEPTIDASE, PUTATIVE-RELATED"/>
    <property type="match status" value="1"/>
</dbReference>
<organism evidence="22 23">
    <name type="scientific">Plebeiibacterium marinum</name>
    <dbReference type="NCBI Taxonomy" id="2992111"/>
    <lineage>
        <taxon>Bacteria</taxon>
        <taxon>Pseudomonadati</taxon>
        <taxon>Bacteroidota</taxon>
        <taxon>Bacteroidia</taxon>
        <taxon>Marinilabiliales</taxon>
        <taxon>Marinilabiliaceae</taxon>
        <taxon>Plebeiibacterium</taxon>
    </lineage>
</organism>
<dbReference type="GO" id="GO:0009002">
    <property type="term" value="F:serine-type D-Ala-D-Ala carboxypeptidase activity"/>
    <property type="evidence" value="ECO:0007669"/>
    <property type="project" value="UniProtKB-EC"/>
</dbReference>
<feature type="region of interest" description="Disordered" evidence="18">
    <location>
        <begin position="763"/>
        <end position="802"/>
    </location>
</feature>
<dbReference type="Gene3D" id="1.10.3810.10">
    <property type="entry name" value="Biosynthetic peptidoglycan transglycosylase-like"/>
    <property type="match status" value="1"/>
</dbReference>
<dbReference type="GO" id="GO:0008658">
    <property type="term" value="F:penicillin binding"/>
    <property type="evidence" value="ECO:0007669"/>
    <property type="project" value="InterPro"/>
</dbReference>
<dbReference type="Pfam" id="PF00912">
    <property type="entry name" value="Transgly"/>
    <property type="match status" value="1"/>
</dbReference>
<evidence type="ECO:0000256" key="14">
    <source>
        <dbReference type="ARBA" id="ARBA00023268"/>
    </source>
</evidence>
<evidence type="ECO:0000256" key="1">
    <source>
        <dbReference type="ARBA" id="ARBA00004236"/>
    </source>
</evidence>
<dbReference type="InterPro" id="IPR036950">
    <property type="entry name" value="PBP_transglycosylase"/>
</dbReference>
<evidence type="ECO:0000256" key="16">
    <source>
        <dbReference type="ARBA" id="ARBA00034000"/>
    </source>
</evidence>
<dbReference type="InterPro" id="IPR023346">
    <property type="entry name" value="Lysozyme-like_dom_sf"/>
</dbReference>
<dbReference type="InterPro" id="IPR001460">
    <property type="entry name" value="PCN-bd_Tpept"/>
</dbReference>
<keyword evidence="6" id="KW-0121">Carboxypeptidase</keyword>
<evidence type="ECO:0000256" key="15">
    <source>
        <dbReference type="ARBA" id="ARBA00023316"/>
    </source>
</evidence>
<evidence type="ECO:0000256" key="9">
    <source>
        <dbReference type="ARBA" id="ARBA00022679"/>
    </source>
</evidence>
<keyword evidence="13 19" id="KW-0472">Membrane</keyword>
<dbReference type="GO" id="GO:0008360">
    <property type="term" value="P:regulation of cell shape"/>
    <property type="evidence" value="ECO:0007669"/>
    <property type="project" value="UniProtKB-KW"/>
</dbReference>
<dbReference type="Proteomes" id="UP001207408">
    <property type="component" value="Unassembled WGS sequence"/>
</dbReference>
<feature type="region of interest" description="Disordered" evidence="18">
    <location>
        <begin position="1"/>
        <end position="21"/>
    </location>
</feature>
<evidence type="ECO:0000256" key="6">
    <source>
        <dbReference type="ARBA" id="ARBA00022645"/>
    </source>
</evidence>
<keyword evidence="12" id="KW-0573">Peptidoglycan synthesis</keyword>
<comment type="catalytic activity">
    <reaction evidence="16">
        <text>Preferential cleavage: (Ac)2-L-Lys-D-Ala-|-D-Ala. Also transpeptidation of peptidyl-alanyl moieties that are N-acyl substituents of D-alanine.</text>
        <dbReference type="EC" id="3.4.16.4"/>
    </reaction>
</comment>
<evidence type="ECO:0000259" key="21">
    <source>
        <dbReference type="Pfam" id="PF00912"/>
    </source>
</evidence>
<keyword evidence="19" id="KW-1133">Transmembrane helix</keyword>
<comment type="similarity">
    <text evidence="3">In the C-terminal section; belongs to the transpeptidase family.</text>
</comment>
<keyword evidence="9" id="KW-0808">Transferase</keyword>
<feature type="transmembrane region" description="Helical" evidence="19">
    <location>
        <begin position="30"/>
        <end position="56"/>
    </location>
</feature>
<keyword evidence="23" id="KW-1185">Reference proteome</keyword>
<gene>
    <name evidence="22" type="ORF">OM074_01830</name>
</gene>
<evidence type="ECO:0000256" key="5">
    <source>
        <dbReference type="ARBA" id="ARBA00022475"/>
    </source>
</evidence>
<keyword evidence="15" id="KW-0961">Cell wall biogenesis/degradation</keyword>
<dbReference type="SUPFAM" id="SSF56601">
    <property type="entry name" value="beta-lactamase/transpeptidase-like"/>
    <property type="match status" value="1"/>
</dbReference>
<dbReference type="PANTHER" id="PTHR32282:SF11">
    <property type="entry name" value="PENICILLIN-BINDING PROTEIN 1B"/>
    <property type="match status" value="1"/>
</dbReference>
<evidence type="ECO:0000256" key="17">
    <source>
        <dbReference type="ARBA" id="ARBA00049902"/>
    </source>
</evidence>
<dbReference type="GO" id="GO:0030288">
    <property type="term" value="C:outer membrane-bounded periplasmic space"/>
    <property type="evidence" value="ECO:0007669"/>
    <property type="project" value="TreeGrafter"/>
</dbReference>
<dbReference type="GO" id="GO:0071555">
    <property type="term" value="P:cell wall organization"/>
    <property type="evidence" value="ECO:0007669"/>
    <property type="project" value="UniProtKB-KW"/>
</dbReference>
<evidence type="ECO:0000256" key="7">
    <source>
        <dbReference type="ARBA" id="ARBA00022670"/>
    </source>
</evidence>
<keyword evidence="19" id="KW-0812">Transmembrane</keyword>
<dbReference type="Pfam" id="PF00905">
    <property type="entry name" value="Transpeptidase"/>
    <property type="match status" value="1"/>
</dbReference>
<keyword evidence="11" id="KW-0133">Cell shape</keyword>
<keyword evidence="7" id="KW-0645">Protease</keyword>
<proteinExistence type="inferred from homology"/>
<evidence type="ECO:0000256" key="4">
    <source>
        <dbReference type="ARBA" id="ARBA00007739"/>
    </source>
</evidence>
<sequence>MTAKKQSTRKSKSKKNTTSKKKNTSLYKKALMLAIKGLGGLVLAGAIFLLFVYLGVFGHLPAHEELTQIENAVASEVYAADGALMGKYYHQNRMSIENKVISEHARNALVATEDKRFFQHKGFDVVSLGRVLFRTIILMDKSQGGGSTISQQLAKNLFPRKKYGPFSMIVNKSREIFVASRLEEVYTKDEILTLYLNTVPFGEDVYGIEAAAMRFFSKHSSDLKADEAAVLIGMLAANTAYNPRLHPERSKTRRNVVLTRMNEFGFLSDKETQKLQSQDIQLQYQKIDHNTGIAPYFREIIRKKAVQILEDRYGDHYDIYKDGLKIYTTIDPTLQKYADAAVQKHMASLQREFKNHWSNKDPWRTKPSVYENALKSSTRYKALKASGKSEEEILKEMQKLTKMTVFAYPDEKEVNLSPIDSVRHYLKILNTGFMVMEPGSGKIMAWVGGVNHKYFQYDHVTSRRQVGSTFKPIVYTAALIDGMSPCEFISNERRVYEKYQDWSPSNSDGNHEGYYSMKGGLSNSVNTITAEVMVETGIDKVLNLAEEMGVRSKLPAVPSMSLGAGEISLQEMLTVYTCFANRGEKRAPVGLLKIEDKEGNVLFEYEDEVESDEVLSKDVADLMNYMLQGVVENGTGSGLRSVYGLKSQLAGKTGTTQDNADGWFIGFTPGLLAGAWVGAESPAVHFRTTTLGQGAHMALPIFGLFMQQVEQNPKYRKYSRAHFPILNRDLASMVDCADFSETDPDKSIFDVFRIGKRSRVDSTKLKMSPEERRAAREMEKEERKEKSKGLLNRMRDLFRKKD</sequence>
<feature type="domain" description="Glycosyl transferase family 51" evidence="21">
    <location>
        <begin position="82"/>
        <end position="261"/>
    </location>
</feature>
<dbReference type="InterPro" id="IPR012338">
    <property type="entry name" value="Beta-lactam/transpept-like"/>
</dbReference>
<comment type="similarity">
    <text evidence="4">In the N-terminal section; belongs to the glycosyltransferase 51 family.</text>
</comment>
<dbReference type="RefSeq" id="WP_301197563.1">
    <property type="nucleotide sequence ID" value="NZ_JAPDPI010000002.1"/>
</dbReference>
<evidence type="ECO:0000256" key="11">
    <source>
        <dbReference type="ARBA" id="ARBA00022960"/>
    </source>
</evidence>
<protein>
    <submittedName>
        <fullName evidence="22">Transglycosylase domain-containing protein</fullName>
    </submittedName>
</protein>
<evidence type="ECO:0000256" key="18">
    <source>
        <dbReference type="SAM" id="MobiDB-lite"/>
    </source>
</evidence>
<evidence type="ECO:0000256" key="3">
    <source>
        <dbReference type="ARBA" id="ARBA00007090"/>
    </source>
</evidence>
<evidence type="ECO:0000256" key="10">
    <source>
        <dbReference type="ARBA" id="ARBA00022801"/>
    </source>
</evidence>
<keyword evidence="14" id="KW-0511">Multifunctional enzyme</keyword>
<evidence type="ECO:0000256" key="13">
    <source>
        <dbReference type="ARBA" id="ARBA00023136"/>
    </source>
</evidence>
<dbReference type="GO" id="GO:0008955">
    <property type="term" value="F:peptidoglycan glycosyltransferase activity"/>
    <property type="evidence" value="ECO:0007669"/>
    <property type="project" value="UniProtKB-EC"/>
</dbReference>
<evidence type="ECO:0000256" key="2">
    <source>
        <dbReference type="ARBA" id="ARBA00004752"/>
    </source>
</evidence>
<dbReference type="AlphaFoldDB" id="A0AAE3MBC3"/>
<comment type="caution">
    <text evidence="22">The sequence shown here is derived from an EMBL/GenBank/DDBJ whole genome shotgun (WGS) entry which is preliminary data.</text>
</comment>